<keyword evidence="5" id="KW-1185">Reference proteome</keyword>
<dbReference type="EMBL" id="CP053418">
    <property type="protein sequence ID" value="QJW83649.1"/>
    <property type="molecule type" value="Genomic_DNA"/>
</dbReference>
<reference evidence="4 5" key="1">
    <citation type="submission" date="2020-05" db="EMBL/GenBank/DDBJ databases">
        <title>Ramlibacter rhizophilus sp. nov., isolated from rhizosphere soil of national flower Mugunghwa from South Korea.</title>
        <authorList>
            <person name="Zheng-Fei Y."/>
            <person name="Huan T."/>
        </authorList>
    </citation>
    <scope>NUCLEOTIDE SEQUENCE [LARGE SCALE GENOMIC DNA]</scope>
    <source>
        <strain evidence="4 5">H242</strain>
    </source>
</reference>
<dbReference type="Pfam" id="PF03401">
    <property type="entry name" value="TctC"/>
    <property type="match status" value="2"/>
</dbReference>
<proteinExistence type="inferred from homology"/>
<keyword evidence="3" id="KW-0732">Signal</keyword>
<feature type="chain" id="PRO_5045383534" description="Tripartite tricarboxylate transporter substrate binding protein" evidence="3">
    <location>
        <begin position="22"/>
        <end position="661"/>
    </location>
</feature>
<feature type="compositionally biased region" description="Low complexity" evidence="2">
    <location>
        <begin position="273"/>
        <end position="284"/>
    </location>
</feature>
<evidence type="ECO:0000256" key="1">
    <source>
        <dbReference type="ARBA" id="ARBA00006987"/>
    </source>
</evidence>
<accession>A0ABX6P0T0</accession>
<reference evidence="4 5" key="2">
    <citation type="submission" date="2020-05" db="EMBL/GenBank/DDBJ databases">
        <authorList>
            <person name="Khan S.A."/>
            <person name="Jeon C.O."/>
            <person name="Chun B.H."/>
        </authorList>
    </citation>
    <scope>NUCLEOTIDE SEQUENCE [LARGE SCALE GENOMIC DNA]</scope>
    <source>
        <strain evidence="4 5">H242</strain>
    </source>
</reference>
<sequence length="661" mass="69800">MKPIRLLVAFAAALCTTLAGAQGFPNKPVRMVVPFPPGGGFDGIARPFAERLSIALGQPVVVDNRPGAGGNIGTEAVARATADGYTLLFANDYPATNPNLYKEIRWDPVKDFAPISMIGSTQMAIAVNPARVKATDAKSLKAESEQKVLQYGTPGVGTSPHLFGELYGFNTGTKIQHIPYKGTGPAITDAIGGQLDFALVTVPSLVPHVKAGKLRAITVIGGTKRSPMLPDVPTLAEQGVRGVDHDVWYGLFAPAGTPEILKKLRDATATVLARRTGRATAPGRLRTDPEHPRGARRPREGGPAEMEAGGRPRQDHHRMNTTRPEGGNPMTNDRSTLSRGRRGVLAAALLATALPGVALAQAGFPDKPIRVIVSFPPGGAADQIARAVAEPLRQALGQPVVVENRAGANGNIAGDFVAKQPADGYTLLMSSGGTVSINPHLYTKMPFDPAKDLMPVAAAARVLVFPEVNPQKVPVKDAKEFIAYLKANPGKVSYGTPGNGSSPHPAAEMMKAQTNAFATHIPYRGAAPAMQDLLGGQVDFMFDPGIGLQHVKSGKLKLLAVGSPKRSPLYPDVPTLDEAGLKNFDADTYFGFYAPGGTPAPVVSRLNTEINKILRSPAFIERMNAIGAIPAPMSPSDFGMRAQIDSVRYGALIRARNIKGD</sequence>
<dbReference type="PANTHER" id="PTHR42928">
    <property type="entry name" value="TRICARBOXYLATE-BINDING PROTEIN"/>
    <property type="match status" value="1"/>
</dbReference>
<dbReference type="InterPro" id="IPR005064">
    <property type="entry name" value="BUG"/>
</dbReference>
<dbReference type="SUPFAM" id="SSF53850">
    <property type="entry name" value="Periplasmic binding protein-like II"/>
    <property type="match status" value="2"/>
</dbReference>
<name>A0ABX6P0T0_9BURK</name>
<feature type="compositionally biased region" description="Basic and acidic residues" evidence="2">
    <location>
        <begin position="285"/>
        <end position="313"/>
    </location>
</feature>
<feature type="region of interest" description="Disordered" evidence="2">
    <location>
        <begin position="273"/>
        <end position="338"/>
    </location>
</feature>
<dbReference type="InterPro" id="IPR042100">
    <property type="entry name" value="Bug_dom1"/>
</dbReference>
<evidence type="ECO:0000256" key="2">
    <source>
        <dbReference type="SAM" id="MobiDB-lite"/>
    </source>
</evidence>
<dbReference type="Gene3D" id="3.40.190.150">
    <property type="entry name" value="Bordetella uptake gene, domain 1"/>
    <property type="match status" value="2"/>
</dbReference>
<dbReference type="PANTHER" id="PTHR42928:SF5">
    <property type="entry name" value="BLR1237 PROTEIN"/>
    <property type="match status" value="1"/>
</dbReference>
<dbReference type="CDD" id="cd13578">
    <property type="entry name" value="PBP2_Bug27"/>
    <property type="match status" value="1"/>
</dbReference>
<comment type="similarity">
    <text evidence="1">Belongs to the UPF0065 (bug) family.</text>
</comment>
<organism evidence="4 5">
    <name type="scientific">Ramlibacter terrae</name>
    <dbReference type="NCBI Taxonomy" id="2732511"/>
    <lineage>
        <taxon>Bacteria</taxon>
        <taxon>Pseudomonadati</taxon>
        <taxon>Pseudomonadota</taxon>
        <taxon>Betaproteobacteria</taxon>
        <taxon>Burkholderiales</taxon>
        <taxon>Comamonadaceae</taxon>
        <taxon>Ramlibacter</taxon>
    </lineage>
</organism>
<feature type="signal peptide" evidence="3">
    <location>
        <begin position="1"/>
        <end position="21"/>
    </location>
</feature>
<dbReference type="Gene3D" id="3.40.190.10">
    <property type="entry name" value="Periplasmic binding protein-like II"/>
    <property type="match status" value="2"/>
</dbReference>
<dbReference type="Proteomes" id="UP000500826">
    <property type="component" value="Chromosome"/>
</dbReference>
<evidence type="ECO:0000313" key="4">
    <source>
        <dbReference type="EMBL" id="QJW83649.1"/>
    </source>
</evidence>
<evidence type="ECO:0000256" key="3">
    <source>
        <dbReference type="SAM" id="SignalP"/>
    </source>
</evidence>
<evidence type="ECO:0008006" key="6">
    <source>
        <dbReference type="Google" id="ProtNLM"/>
    </source>
</evidence>
<gene>
    <name evidence="4" type="ORF">HK414_04960</name>
</gene>
<protein>
    <recommendedName>
        <fullName evidence="6">Tripartite tricarboxylate transporter substrate binding protein</fullName>
    </recommendedName>
</protein>
<evidence type="ECO:0000313" key="5">
    <source>
        <dbReference type="Proteomes" id="UP000500826"/>
    </source>
</evidence>